<dbReference type="Proteomes" id="UP000789396">
    <property type="component" value="Unassembled WGS sequence"/>
</dbReference>
<dbReference type="EMBL" id="CAJVPZ010002916">
    <property type="protein sequence ID" value="CAG8521251.1"/>
    <property type="molecule type" value="Genomic_DNA"/>
</dbReference>
<protein>
    <submittedName>
        <fullName evidence="2">8782_t:CDS:1</fullName>
    </submittedName>
</protein>
<reference evidence="2" key="1">
    <citation type="submission" date="2021-06" db="EMBL/GenBank/DDBJ databases">
        <authorList>
            <person name="Kallberg Y."/>
            <person name="Tangrot J."/>
            <person name="Rosling A."/>
        </authorList>
    </citation>
    <scope>NUCLEOTIDE SEQUENCE</scope>
    <source>
        <strain evidence="2">IN212</strain>
    </source>
</reference>
<proteinExistence type="predicted"/>
<evidence type="ECO:0000313" key="3">
    <source>
        <dbReference type="Proteomes" id="UP000789396"/>
    </source>
</evidence>
<dbReference type="AlphaFoldDB" id="A0A9N9A904"/>
<keyword evidence="3" id="KW-1185">Reference proteome</keyword>
<evidence type="ECO:0000313" key="2">
    <source>
        <dbReference type="EMBL" id="CAG8521251.1"/>
    </source>
</evidence>
<feature type="coiled-coil region" evidence="1">
    <location>
        <begin position="105"/>
        <end position="132"/>
    </location>
</feature>
<name>A0A9N9A904_9GLOM</name>
<evidence type="ECO:0000256" key="1">
    <source>
        <dbReference type="SAM" id="Coils"/>
    </source>
</evidence>
<sequence length="324" mass="38385">MEKKRIKFDETLSNFRQKIHNAKNQVTDIISKANSGEHRNYIIWLNSFDQVLLELNEGITKLNEKIDLYDKNDYSQLNEWSHDFVAILSKKELPQDITVDFENQYQQCQQLNEVLKESISQANNALQKIIENFVSENKQESTEHYQNFNSIKRSDDIEYNLSENQPNQYARVNVNQPLVELLRKFEKLLHETEQDANSFIPDSKSKRKSQQEKIPNYEQIIEWLKTLLDKFNVAKQQFSDSKHIQFCVPPENIEKIYTNMIQQTNNLRSDLESLITNPYLKGYPEPQNTDYEISRYSQFTEYIKSFLSHISVSKRDLLDNINLL</sequence>
<feature type="non-terminal residue" evidence="2">
    <location>
        <position position="1"/>
    </location>
</feature>
<comment type="caution">
    <text evidence="2">The sequence shown here is derived from an EMBL/GenBank/DDBJ whole genome shotgun (WGS) entry which is preliminary data.</text>
</comment>
<gene>
    <name evidence="2" type="ORF">RFULGI_LOCUS3360</name>
</gene>
<keyword evidence="1" id="KW-0175">Coiled coil</keyword>
<organism evidence="2 3">
    <name type="scientific">Racocetra fulgida</name>
    <dbReference type="NCBI Taxonomy" id="60492"/>
    <lineage>
        <taxon>Eukaryota</taxon>
        <taxon>Fungi</taxon>
        <taxon>Fungi incertae sedis</taxon>
        <taxon>Mucoromycota</taxon>
        <taxon>Glomeromycotina</taxon>
        <taxon>Glomeromycetes</taxon>
        <taxon>Diversisporales</taxon>
        <taxon>Gigasporaceae</taxon>
        <taxon>Racocetra</taxon>
    </lineage>
</organism>
<accession>A0A9N9A904</accession>